<feature type="transmembrane region" description="Helical" evidence="1">
    <location>
        <begin position="121"/>
        <end position="138"/>
    </location>
</feature>
<dbReference type="RefSeq" id="WP_249302776.1">
    <property type="nucleotide sequence ID" value="NZ_JACRSW010000008.1"/>
</dbReference>
<feature type="transmembrane region" description="Helical" evidence="1">
    <location>
        <begin position="6"/>
        <end position="26"/>
    </location>
</feature>
<keyword evidence="1" id="KW-0472">Membrane</keyword>
<comment type="caution">
    <text evidence="2">The sequence shown here is derived from an EMBL/GenBank/DDBJ whole genome shotgun (WGS) entry which is preliminary data.</text>
</comment>
<keyword evidence="1" id="KW-1133">Transmembrane helix</keyword>
<sequence>MNIIIEILGATVVASLFAFLGYKIYYKPTIIEHKLNPASWFCAHLAIYFLTIFLMVGSDVIVINSKVDKCMPLSIMGVVYLFVQNGGLIIFVMAISSLIYDMWIKLIEFNYFIERYKWLKKCFFTVVCASLIIMYLIIMGEQPKNKNILCGEHQYWVVWLIVVIEIWIGFDTSFFSRDKLSEWIALEKEKIKREEEKKYIISCVATMVIMLIVPLILWISLKLSADILSFVNNIIAVISVMLMIGATVMIFTVLFLYYKERPNQKKSRKKYQALFANVQKEKRTAFYMGLKYMLWKEEDEYFYKIEKKNIMLGDEKNFSNEYIKEFQKAFDQESDKYSLKKYNEKEIYRLIEEKIFAKAKKRQELLREGWKIVYEICEKNEKEYTDLMNK</sequence>
<dbReference type="EMBL" id="JACRSW010000008">
    <property type="protein sequence ID" value="MBC8556553.1"/>
    <property type="molecule type" value="Genomic_DNA"/>
</dbReference>
<keyword evidence="3" id="KW-1185">Reference proteome</keyword>
<evidence type="ECO:0000256" key="1">
    <source>
        <dbReference type="SAM" id="Phobius"/>
    </source>
</evidence>
<feature type="transmembrane region" description="Helical" evidence="1">
    <location>
        <begin position="38"/>
        <end position="63"/>
    </location>
</feature>
<keyword evidence="1" id="KW-0812">Transmembrane</keyword>
<organism evidence="2 3">
    <name type="scientific">Jutongia hominis</name>
    <dbReference type="NCBI Taxonomy" id="2763664"/>
    <lineage>
        <taxon>Bacteria</taxon>
        <taxon>Bacillati</taxon>
        <taxon>Bacillota</taxon>
        <taxon>Clostridia</taxon>
        <taxon>Lachnospirales</taxon>
        <taxon>Lachnospiraceae</taxon>
        <taxon>Jutongia</taxon>
    </lineage>
</organism>
<feature type="transmembrane region" description="Helical" evidence="1">
    <location>
        <begin position="199"/>
        <end position="221"/>
    </location>
</feature>
<reference evidence="2 3" key="1">
    <citation type="submission" date="2020-08" db="EMBL/GenBank/DDBJ databases">
        <title>Genome public.</title>
        <authorList>
            <person name="Liu C."/>
            <person name="Sun Q."/>
        </authorList>
    </citation>
    <scope>NUCLEOTIDE SEQUENCE [LARGE SCALE GENOMIC DNA]</scope>
    <source>
        <strain evidence="2 3">BX3</strain>
    </source>
</reference>
<feature type="transmembrane region" description="Helical" evidence="1">
    <location>
        <begin position="233"/>
        <end position="258"/>
    </location>
</feature>
<evidence type="ECO:0000313" key="3">
    <source>
        <dbReference type="Proteomes" id="UP000637513"/>
    </source>
</evidence>
<feature type="transmembrane region" description="Helical" evidence="1">
    <location>
        <begin position="153"/>
        <end position="170"/>
    </location>
</feature>
<proteinExistence type="predicted"/>
<evidence type="ECO:0000313" key="2">
    <source>
        <dbReference type="EMBL" id="MBC8556553.1"/>
    </source>
</evidence>
<accession>A0ABR7MTL2</accession>
<protein>
    <submittedName>
        <fullName evidence="2">Uncharacterized protein</fullName>
    </submittedName>
</protein>
<gene>
    <name evidence="2" type="ORF">H8700_02355</name>
</gene>
<dbReference type="Proteomes" id="UP000637513">
    <property type="component" value="Unassembled WGS sequence"/>
</dbReference>
<feature type="transmembrane region" description="Helical" evidence="1">
    <location>
        <begin position="75"/>
        <end position="100"/>
    </location>
</feature>
<name>A0ABR7MTL2_9FIRM</name>